<dbReference type="SUPFAM" id="SSF52540">
    <property type="entry name" value="P-loop containing nucleoside triphosphate hydrolases"/>
    <property type="match status" value="1"/>
</dbReference>
<organism evidence="16 17">
    <name type="scientific">Micromonospora viridifaciens</name>
    <dbReference type="NCBI Taxonomy" id="1881"/>
    <lineage>
        <taxon>Bacteria</taxon>
        <taxon>Bacillati</taxon>
        <taxon>Actinomycetota</taxon>
        <taxon>Actinomycetes</taxon>
        <taxon>Micromonosporales</taxon>
        <taxon>Micromonosporaceae</taxon>
        <taxon>Micromonospora</taxon>
    </lineage>
</organism>
<keyword evidence="2" id="KW-0963">Cytoplasm</keyword>
<comment type="catalytic activity">
    <reaction evidence="9">
        <text>ATP + H2O = ADP + phosphate + H(+)</text>
        <dbReference type="Rhea" id="RHEA:13065"/>
        <dbReference type="ChEBI" id="CHEBI:15377"/>
        <dbReference type="ChEBI" id="CHEBI:15378"/>
        <dbReference type="ChEBI" id="CHEBI:30616"/>
        <dbReference type="ChEBI" id="CHEBI:43474"/>
        <dbReference type="ChEBI" id="CHEBI:456216"/>
        <dbReference type="EC" id="3.6.4.13"/>
    </reaction>
</comment>
<evidence type="ECO:0000256" key="5">
    <source>
        <dbReference type="ARBA" id="ARBA00022806"/>
    </source>
</evidence>
<evidence type="ECO:0000313" key="17">
    <source>
        <dbReference type="Proteomes" id="UP000198242"/>
    </source>
</evidence>
<dbReference type="GO" id="GO:0003723">
    <property type="term" value="F:RNA binding"/>
    <property type="evidence" value="ECO:0007669"/>
    <property type="project" value="UniProtKB-ARBA"/>
</dbReference>
<evidence type="ECO:0000313" key="16">
    <source>
        <dbReference type="EMBL" id="SCF21965.1"/>
    </source>
</evidence>
<dbReference type="PROSITE" id="PS51192">
    <property type="entry name" value="HELICASE_ATP_BIND_1"/>
    <property type="match status" value="1"/>
</dbReference>
<feature type="compositionally biased region" description="Basic and acidic residues" evidence="12">
    <location>
        <begin position="467"/>
        <end position="482"/>
    </location>
</feature>
<name>A0A1C4YMI6_MICVI</name>
<dbReference type="Gene3D" id="3.30.70.330">
    <property type="match status" value="1"/>
</dbReference>
<dbReference type="InterPro" id="IPR011545">
    <property type="entry name" value="DEAD/DEAH_box_helicase_dom"/>
</dbReference>
<dbReference type="Pfam" id="PF03880">
    <property type="entry name" value="DbpA"/>
    <property type="match status" value="1"/>
</dbReference>
<dbReference type="InterPro" id="IPR012677">
    <property type="entry name" value="Nucleotide-bd_a/b_plait_sf"/>
</dbReference>
<feature type="domain" description="DEAD-box RNA helicase Q" evidence="15">
    <location>
        <begin position="20"/>
        <end position="48"/>
    </location>
</feature>
<dbReference type="EMBL" id="LT607411">
    <property type="protein sequence ID" value="SCF21965.1"/>
    <property type="molecule type" value="Genomic_DNA"/>
</dbReference>
<gene>
    <name evidence="16" type="ORF">GA0074695_4465</name>
</gene>
<dbReference type="CDD" id="cd18787">
    <property type="entry name" value="SF2_C_DEAD"/>
    <property type="match status" value="1"/>
</dbReference>
<dbReference type="Proteomes" id="UP000198242">
    <property type="component" value="Chromosome I"/>
</dbReference>
<dbReference type="InterPro" id="IPR001650">
    <property type="entry name" value="Helicase_C-like"/>
</dbReference>
<dbReference type="InterPro" id="IPR044742">
    <property type="entry name" value="DEAD/DEAH_RhlB"/>
</dbReference>
<comment type="similarity">
    <text evidence="8 11">Belongs to the DEAD box helicase family.</text>
</comment>
<feature type="region of interest" description="Disordered" evidence="12">
    <location>
        <begin position="452"/>
        <end position="490"/>
    </location>
</feature>
<dbReference type="CDD" id="cd12252">
    <property type="entry name" value="RRM_DbpA"/>
    <property type="match status" value="1"/>
</dbReference>
<evidence type="ECO:0000256" key="2">
    <source>
        <dbReference type="ARBA" id="ARBA00022490"/>
    </source>
</evidence>
<dbReference type="InterPro" id="IPR000629">
    <property type="entry name" value="RNA-helicase_DEAD-box_CS"/>
</dbReference>
<dbReference type="Pfam" id="PF00270">
    <property type="entry name" value="DEAD"/>
    <property type="match status" value="1"/>
</dbReference>
<dbReference type="OrthoDB" id="9805696at2"/>
<evidence type="ECO:0000256" key="8">
    <source>
        <dbReference type="ARBA" id="ARBA00038437"/>
    </source>
</evidence>
<keyword evidence="5 11" id="KW-0347">Helicase</keyword>
<dbReference type="PANTHER" id="PTHR47959">
    <property type="entry name" value="ATP-DEPENDENT RNA HELICASE RHLE-RELATED"/>
    <property type="match status" value="1"/>
</dbReference>
<feature type="short sequence motif" description="Q motif" evidence="10">
    <location>
        <begin position="20"/>
        <end position="48"/>
    </location>
</feature>
<dbReference type="SMART" id="SM00490">
    <property type="entry name" value="HELICc"/>
    <property type="match status" value="1"/>
</dbReference>
<feature type="domain" description="Helicase C-terminal" evidence="14">
    <location>
        <begin position="253"/>
        <end position="398"/>
    </location>
</feature>
<dbReference type="GO" id="GO:0016787">
    <property type="term" value="F:hydrolase activity"/>
    <property type="evidence" value="ECO:0007669"/>
    <property type="project" value="UniProtKB-KW"/>
</dbReference>
<dbReference type="GO" id="GO:0005829">
    <property type="term" value="C:cytosol"/>
    <property type="evidence" value="ECO:0007669"/>
    <property type="project" value="TreeGrafter"/>
</dbReference>
<dbReference type="AlphaFoldDB" id="A0A1C4YMI6"/>
<reference evidence="17" key="1">
    <citation type="submission" date="2016-06" db="EMBL/GenBank/DDBJ databases">
        <authorList>
            <person name="Varghese N."/>
            <person name="Submissions Spin"/>
        </authorList>
    </citation>
    <scope>NUCLEOTIDE SEQUENCE [LARGE SCALE GENOMIC DNA]</scope>
    <source>
        <strain evidence="17">DSM 43909</strain>
    </source>
</reference>
<dbReference type="PROSITE" id="PS51195">
    <property type="entry name" value="Q_MOTIF"/>
    <property type="match status" value="1"/>
</dbReference>
<dbReference type="FunFam" id="3.40.50.300:FF:000108">
    <property type="entry name" value="ATP-dependent RNA helicase RhlE"/>
    <property type="match status" value="1"/>
</dbReference>
<evidence type="ECO:0000256" key="6">
    <source>
        <dbReference type="ARBA" id="ARBA00022840"/>
    </source>
</evidence>
<dbReference type="InterPro" id="IPR027417">
    <property type="entry name" value="P-loop_NTPase"/>
</dbReference>
<dbReference type="InterPro" id="IPR014001">
    <property type="entry name" value="Helicase_ATP-bd"/>
</dbReference>
<keyword evidence="4 11" id="KW-0378">Hydrolase</keyword>
<feature type="domain" description="Helicase ATP-binding" evidence="13">
    <location>
        <begin position="51"/>
        <end position="223"/>
    </location>
</feature>
<sequence>MSSAPIPTPDATIPDDPDATAFADLGLRAELLGALTALGYEEPTPIQREAIPPLLAGRDLLGQAATGTGKTAAFALPLLQRMPDERPGADPVSLVLVPTRELAVQVSEAFHRYGKDLGARVLPIYGGQPIGRQLRALDSGVDVVVATPGRALDHIARGTLRLGSLATVVLDEADEMLDMGFAEDIEAILEHAPADRQTVLFSATMPARIDGLARQHLTDPVRIQIERERPVAGAAPRVRQSAYLVARAHKPAALGRVLDVESPTAAIVFCRSREEVDRLTETMNGRGYRAEALHGGMSQEQRDRVMGRLRAGTADLLVATDVAARGLDVEQLTHVVNYDVPSAPESYVHRIGRVGRAGREGVAITLAEPREHRMLKTIERVTGQRIAVDKIPTVADLRTRRLELTQAALRESLLEDDLEPFRAIVESLTDEFDLMEVALAAVKLAHEATLPGTADEEEEIPQVAVRPPREGRPGYEGRERPGGRPRAGGTTQVFVGLGRRAGVRPQDLVGAITGETRVSGRDIGSIEIADRFSLVEVPSALADEVIRGLRGSTIKGRKATVRLDREGDGGFDGRDRRERRDREYVGGGRRERR</sequence>
<evidence type="ECO:0000256" key="7">
    <source>
        <dbReference type="ARBA" id="ARBA00023016"/>
    </source>
</evidence>
<feature type="compositionally biased region" description="Basic and acidic residues" evidence="12">
    <location>
        <begin position="561"/>
        <end position="584"/>
    </location>
</feature>
<dbReference type="RefSeq" id="WP_089007970.1">
    <property type="nucleotide sequence ID" value="NZ_LT607411.1"/>
</dbReference>
<dbReference type="InterPro" id="IPR057325">
    <property type="entry name" value="DeaD_dimer"/>
</dbReference>
<keyword evidence="17" id="KW-1185">Reference proteome</keyword>
<protein>
    <recommendedName>
        <fullName evidence="1">RNA helicase</fullName>
        <ecNumber evidence="1">3.6.4.13</ecNumber>
    </recommendedName>
</protein>
<dbReference type="PROSITE" id="PS00039">
    <property type="entry name" value="DEAD_ATP_HELICASE"/>
    <property type="match status" value="1"/>
</dbReference>
<dbReference type="Gene3D" id="3.40.50.300">
    <property type="entry name" value="P-loop containing nucleotide triphosphate hydrolases"/>
    <property type="match status" value="2"/>
</dbReference>
<evidence type="ECO:0000256" key="11">
    <source>
        <dbReference type="RuleBase" id="RU000492"/>
    </source>
</evidence>
<evidence type="ECO:0000256" key="4">
    <source>
        <dbReference type="ARBA" id="ARBA00022801"/>
    </source>
</evidence>
<evidence type="ECO:0000256" key="3">
    <source>
        <dbReference type="ARBA" id="ARBA00022741"/>
    </source>
</evidence>
<dbReference type="InterPro" id="IPR050079">
    <property type="entry name" value="DEAD_box_RNA_helicase"/>
</dbReference>
<keyword evidence="3 11" id="KW-0547">Nucleotide-binding</keyword>
<evidence type="ECO:0000256" key="10">
    <source>
        <dbReference type="PROSITE-ProRule" id="PRU00552"/>
    </source>
</evidence>
<proteinExistence type="inferred from homology"/>
<evidence type="ECO:0000256" key="12">
    <source>
        <dbReference type="SAM" id="MobiDB-lite"/>
    </source>
</evidence>
<dbReference type="EC" id="3.6.4.13" evidence="1"/>
<keyword evidence="7" id="KW-0346">Stress response</keyword>
<evidence type="ECO:0000256" key="1">
    <source>
        <dbReference type="ARBA" id="ARBA00012552"/>
    </source>
</evidence>
<dbReference type="Pfam" id="PF25399">
    <property type="entry name" value="DeaD_dimer"/>
    <property type="match status" value="1"/>
</dbReference>
<dbReference type="InterPro" id="IPR014014">
    <property type="entry name" value="RNA_helicase_DEAD_Q_motif"/>
</dbReference>
<dbReference type="PANTHER" id="PTHR47959:SF1">
    <property type="entry name" value="ATP-DEPENDENT RNA HELICASE DBPA"/>
    <property type="match status" value="1"/>
</dbReference>
<dbReference type="InterPro" id="IPR005580">
    <property type="entry name" value="DbpA/CsdA_RNA-bd_dom"/>
</dbReference>
<accession>A0A1C4YMI6</accession>
<dbReference type="SMART" id="SM00487">
    <property type="entry name" value="DEXDc"/>
    <property type="match status" value="1"/>
</dbReference>
<dbReference type="CDD" id="cd00268">
    <property type="entry name" value="DEADc"/>
    <property type="match status" value="1"/>
</dbReference>
<feature type="region of interest" description="Disordered" evidence="12">
    <location>
        <begin position="560"/>
        <end position="593"/>
    </location>
</feature>
<evidence type="ECO:0000259" key="13">
    <source>
        <dbReference type="PROSITE" id="PS51192"/>
    </source>
</evidence>
<keyword evidence="6 11" id="KW-0067">ATP-binding</keyword>
<evidence type="ECO:0000256" key="9">
    <source>
        <dbReference type="ARBA" id="ARBA00047984"/>
    </source>
</evidence>
<evidence type="ECO:0000259" key="14">
    <source>
        <dbReference type="PROSITE" id="PS51194"/>
    </source>
</evidence>
<dbReference type="Pfam" id="PF00271">
    <property type="entry name" value="Helicase_C"/>
    <property type="match status" value="1"/>
</dbReference>
<dbReference type="PROSITE" id="PS51194">
    <property type="entry name" value="HELICASE_CTER"/>
    <property type="match status" value="1"/>
</dbReference>
<evidence type="ECO:0000259" key="15">
    <source>
        <dbReference type="PROSITE" id="PS51195"/>
    </source>
</evidence>
<dbReference type="GO" id="GO:0003724">
    <property type="term" value="F:RNA helicase activity"/>
    <property type="evidence" value="ECO:0007669"/>
    <property type="project" value="UniProtKB-EC"/>
</dbReference>
<dbReference type="GO" id="GO:0005524">
    <property type="term" value="F:ATP binding"/>
    <property type="evidence" value="ECO:0007669"/>
    <property type="project" value="UniProtKB-KW"/>
</dbReference>